<sequence>MVGYSGLLASVAGYVNAVAILVLAFPVGNLTGVTTELGMDTANPWLYEGHVLAAILSGFLAGTTAAGAILAASQAQTGTRHAAVLIAEAGLLLFAAVGVENAAVKAQISAVGIHSAVVQALFAAAALGLQNGLTSSIRGMSIRTTHFTGTVTDLGLMLGRSRRHGIDKWKAAVLTATLVLFLIGGVAGLLIGNRLGGYALVVPAATCLVVAVASVLHSRGRRRRSLVLTEREPIQANSG</sequence>
<feature type="transmembrane region" description="Helical" evidence="1">
    <location>
        <begin position="197"/>
        <end position="216"/>
    </location>
</feature>
<evidence type="ECO:0000313" key="3">
    <source>
        <dbReference type="Proteomes" id="UP001501417"/>
    </source>
</evidence>
<evidence type="ECO:0000313" key="2">
    <source>
        <dbReference type="EMBL" id="GAA4539698.1"/>
    </source>
</evidence>
<dbReference type="Proteomes" id="UP001501417">
    <property type="component" value="Unassembled WGS sequence"/>
</dbReference>
<feature type="transmembrane region" description="Helical" evidence="1">
    <location>
        <begin position="47"/>
        <end position="70"/>
    </location>
</feature>
<accession>A0ABP8RJ45</accession>
<dbReference type="PANTHER" id="PTHR37314">
    <property type="entry name" value="SLR0142 PROTEIN"/>
    <property type="match status" value="1"/>
</dbReference>
<gene>
    <name evidence="2" type="ORF">GCM10023161_19550</name>
</gene>
<keyword evidence="1" id="KW-0472">Membrane</keyword>
<reference evidence="3" key="1">
    <citation type="journal article" date="2019" name="Int. J. Syst. Evol. Microbiol.">
        <title>The Global Catalogue of Microorganisms (GCM) 10K type strain sequencing project: providing services to taxonomists for standard genome sequencing and annotation.</title>
        <authorList>
            <consortium name="The Broad Institute Genomics Platform"/>
            <consortium name="The Broad Institute Genome Sequencing Center for Infectious Disease"/>
            <person name="Wu L."/>
            <person name="Ma J."/>
        </authorList>
    </citation>
    <scope>NUCLEOTIDE SEQUENCE [LARGE SCALE GENOMIC DNA]</scope>
    <source>
        <strain evidence="3">JCM 17782</strain>
    </source>
</reference>
<dbReference type="PANTHER" id="PTHR37314:SF4">
    <property type="entry name" value="UPF0700 TRANSMEMBRANE PROTEIN YOAK"/>
    <property type="match status" value="1"/>
</dbReference>
<organism evidence="2 3">
    <name type="scientific">Mycobacterium paraffinicum</name>
    <dbReference type="NCBI Taxonomy" id="53378"/>
    <lineage>
        <taxon>Bacteria</taxon>
        <taxon>Bacillati</taxon>
        <taxon>Actinomycetota</taxon>
        <taxon>Actinomycetes</taxon>
        <taxon>Mycobacteriales</taxon>
        <taxon>Mycobacteriaceae</taxon>
        <taxon>Mycobacterium</taxon>
    </lineage>
</organism>
<dbReference type="InterPro" id="IPR010699">
    <property type="entry name" value="DUF1275"/>
</dbReference>
<dbReference type="EMBL" id="BAABGF010000028">
    <property type="protein sequence ID" value="GAA4539698.1"/>
    <property type="molecule type" value="Genomic_DNA"/>
</dbReference>
<keyword evidence="1" id="KW-1133">Transmembrane helix</keyword>
<feature type="transmembrane region" description="Helical" evidence="1">
    <location>
        <begin position="7"/>
        <end position="27"/>
    </location>
</feature>
<dbReference type="Pfam" id="PF06912">
    <property type="entry name" value="DUF1275"/>
    <property type="match status" value="1"/>
</dbReference>
<keyword evidence="3" id="KW-1185">Reference proteome</keyword>
<name>A0ABP8RJ45_9MYCO</name>
<comment type="caution">
    <text evidence="2">The sequence shown here is derived from an EMBL/GenBank/DDBJ whole genome shotgun (WGS) entry which is preliminary data.</text>
</comment>
<evidence type="ECO:0000256" key="1">
    <source>
        <dbReference type="SAM" id="Phobius"/>
    </source>
</evidence>
<proteinExistence type="predicted"/>
<feature type="transmembrane region" description="Helical" evidence="1">
    <location>
        <begin position="171"/>
        <end position="191"/>
    </location>
</feature>
<protein>
    <submittedName>
        <fullName evidence="2">YoaK family protein</fullName>
    </submittedName>
</protein>
<feature type="transmembrane region" description="Helical" evidence="1">
    <location>
        <begin position="82"/>
        <end position="99"/>
    </location>
</feature>
<keyword evidence="1" id="KW-0812">Transmembrane</keyword>
<feature type="transmembrane region" description="Helical" evidence="1">
    <location>
        <begin position="111"/>
        <end position="133"/>
    </location>
</feature>